<accession>A0ABP2X345</accession>
<organism evidence="2 3">
    <name type="scientific">Chlamydia psittaci 99DC5</name>
    <dbReference type="NCBI Taxonomy" id="1112251"/>
    <lineage>
        <taxon>Bacteria</taxon>
        <taxon>Pseudomonadati</taxon>
        <taxon>Chlamydiota</taxon>
        <taxon>Chlamydiia</taxon>
        <taxon>Chlamydiales</taxon>
        <taxon>Chlamydiaceae</taxon>
        <taxon>Chlamydia/Chlamydophila group</taxon>
        <taxon>Chlamydia</taxon>
    </lineage>
</organism>
<evidence type="ECO:0000313" key="3">
    <source>
        <dbReference type="Proteomes" id="UP000014627"/>
    </source>
</evidence>
<evidence type="ECO:0000313" key="2">
    <source>
        <dbReference type="EMBL" id="EPJ28118.1"/>
    </source>
</evidence>
<feature type="chain" id="PRO_5045202416" description="Lipoprotein" evidence="1">
    <location>
        <begin position="22"/>
        <end position="52"/>
    </location>
</feature>
<dbReference type="Proteomes" id="UP000014627">
    <property type="component" value="Unassembled WGS sequence"/>
</dbReference>
<dbReference type="GeneID" id="54763564"/>
<feature type="signal peptide" evidence="1">
    <location>
        <begin position="1"/>
        <end position="21"/>
    </location>
</feature>
<evidence type="ECO:0000256" key="1">
    <source>
        <dbReference type="SAM" id="SignalP"/>
    </source>
</evidence>
<reference evidence="2 3" key="1">
    <citation type="submission" date="2013-04" db="EMBL/GenBank/DDBJ databases">
        <title>Genome sequence of Chlamydia psittaci 99DC5.</title>
        <authorList>
            <person name="Huot-Creasy H."/>
            <person name="McCracken C.L."/>
            <person name="Humphries M."/>
            <person name="Sachse K."/>
            <person name="Laroucau K."/>
            <person name="Bavoil P."/>
            <person name="Myers G.S."/>
        </authorList>
    </citation>
    <scope>NUCLEOTIDE SEQUENCE [LARGE SCALE GENOMIC DNA]</scope>
    <source>
        <strain evidence="2 3">99DC5</strain>
    </source>
</reference>
<gene>
    <name evidence="2" type="ORF">CP99DC5_0571</name>
</gene>
<protein>
    <recommendedName>
        <fullName evidence="4">Lipoprotein</fullName>
    </recommendedName>
</protein>
<keyword evidence="1" id="KW-0732">Signal</keyword>
<evidence type="ECO:0008006" key="4">
    <source>
        <dbReference type="Google" id="ProtNLM"/>
    </source>
</evidence>
<dbReference type="RefSeq" id="WP_006342816.1">
    <property type="nucleotide sequence ID" value="NZ_KE356190.1"/>
</dbReference>
<name>A0ABP2X345_CHLPS</name>
<dbReference type="EMBL" id="ATLC01000045">
    <property type="protein sequence ID" value="EPJ28118.1"/>
    <property type="molecule type" value="Genomic_DNA"/>
</dbReference>
<comment type="caution">
    <text evidence="2">The sequence shown here is derived from an EMBL/GenBank/DDBJ whole genome shotgun (WGS) entry which is preliminary data.</text>
</comment>
<proteinExistence type="predicted"/>
<sequence length="52" mass="5667">MKKFMLALLLLTSCATSRVLSFEVSMDKIACADEEEGGCTGGSCSRVECWEE</sequence>
<keyword evidence="3" id="KW-1185">Reference proteome</keyword>